<organism evidence="1 2">
    <name type="scientific">Propionicimonas paludicola</name>
    <dbReference type="NCBI Taxonomy" id="185243"/>
    <lineage>
        <taxon>Bacteria</taxon>
        <taxon>Bacillati</taxon>
        <taxon>Actinomycetota</taxon>
        <taxon>Actinomycetes</taxon>
        <taxon>Propionibacteriales</taxon>
        <taxon>Nocardioidaceae</taxon>
        <taxon>Propionicimonas</taxon>
    </lineage>
</organism>
<dbReference type="EMBL" id="PDJC01000001">
    <property type="protein sequence ID" value="PFG16639.1"/>
    <property type="molecule type" value="Genomic_DNA"/>
</dbReference>
<sequence length="207" mass="23084">MTASTELIDDLRLSWGRLLPLHPMLGEGVITRLCDPRRSFHDARHLRSCLAALDQLDGAERAEYLALWYHNVTTTGTRGRHEQASAAVAATELFGVGLPWVEVGLVARLVLVTADHHPRPEIPGSDRVCDADLAGLAAPFELVEAGFQERRAEMTDLSEPERDAYLRTWIEGMLARDRIFHTAHGYATWEQPARENLISLLALPVFV</sequence>
<comment type="caution">
    <text evidence="1">The sequence shown here is derived from an EMBL/GenBank/DDBJ whole genome shotgun (WGS) entry which is preliminary data.</text>
</comment>
<dbReference type="Proteomes" id="UP000226079">
    <property type="component" value="Unassembled WGS sequence"/>
</dbReference>
<protein>
    <submittedName>
        <fullName evidence="1">Putative metal-dependent HD superfamily phosphohydrolase</fullName>
    </submittedName>
</protein>
<reference evidence="1 2" key="1">
    <citation type="submission" date="2017-10" db="EMBL/GenBank/DDBJ databases">
        <title>Sequencing the genomes of 1000 actinobacteria strains.</title>
        <authorList>
            <person name="Klenk H.-P."/>
        </authorList>
    </citation>
    <scope>NUCLEOTIDE SEQUENCE [LARGE SCALE GENOMIC DNA]</scope>
    <source>
        <strain evidence="1 2">DSM 15597</strain>
    </source>
</reference>
<name>A0A2A9CSU5_9ACTN</name>
<dbReference type="GO" id="GO:0016787">
    <property type="term" value="F:hydrolase activity"/>
    <property type="evidence" value="ECO:0007669"/>
    <property type="project" value="UniProtKB-KW"/>
</dbReference>
<gene>
    <name evidence="1" type="ORF">ATK74_1190</name>
</gene>
<evidence type="ECO:0000313" key="1">
    <source>
        <dbReference type="EMBL" id="PFG16639.1"/>
    </source>
</evidence>
<dbReference type="SUPFAM" id="SSF109604">
    <property type="entry name" value="HD-domain/PDEase-like"/>
    <property type="match status" value="1"/>
</dbReference>
<proteinExistence type="predicted"/>
<accession>A0A2A9CSU5</accession>
<dbReference type="RefSeq" id="WP_098460155.1">
    <property type="nucleotide sequence ID" value="NZ_PDJC01000001.1"/>
</dbReference>
<keyword evidence="1" id="KW-0378">Hydrolase</keyword>
<keyword evidence="2" id="KW-1185">Reference proteome</keyword>
<dbReference type="AlphaFoldDB" id="A0A2A9CSU5"/>
<dbReference type="OrthoDB" id="9808993at2"/>
<evidence type="ECO:0000313" key="2">
    <source>
        <dbReference type="Proteomes" id="UP000226079"/>
    </source>
</evidence>